<evidence type="ECO:0000313" key="5">
    <source>
        <dbReference type="Proteomes" id="UP000193648"/>
    </source>
</evidence>
<name>A0A1Y2GEM0_9FUNG</name>
<keyword evidence="1" id="KW-0862">Zinc</keyword>
<dbReference type="GO" id="GO:0008270">
    <property type="term" value="F:zinc ion binding"/>
    <property type="evidence" value="ECO:0007669"/>
    <property type="project" value="UniProtKB-KW"/>
</dbReference>
<feature type="region of interest" description="Disordered" evidence="2">
    <location>
        <begin position="25"/>
        <end position="51"/>
    </location>
</feature>
<dbReference type="SMART" id="SM00343">
    <property type="entry name" value="ZnF_C2HC"/>
    <property type="match status" value="1"/>
</dbReference>
<evidence type="ECO:0000256" key="1">
    <source>
        <dbReference type="PROSITE-ProRule" id="PRU00047"/>
    </source>
</evidence>
<evidence type="ECO:0000313" key="4">
    <source>
        <dbReference type="EMBL" id="ORZ08578.1"/>
    </source>
</evidence>
<keyword evidence="1" id="KW-0479">Metal-binding</keyword>
<dbReference type="Proteomes" id="UP000193648">
    <property type="component" value="Unassembled WGS sequence"/>
</dbReference>
<feature type="compositionally biased region" description="Low complexity" evidence="2">
    <location>
        <begin position="84"/>
        <end position="97"/>
    </location>
</feature>
<dbReference type="RefSeq" id="XP_021878506.1">
    <property type="nucleotide sequence ID" value="XM_022025217.1"/>
</dbReference>
<organism evidence="4 5">
    <name type="scientific">Lobosporangium transversale</name>
    <dbReference type="NCBI Taxonomy" id="64571"/>
    <lineage>
        <taxon>Eukaryota</taxon>
        <taxon>Fungi</taxon>
        <taxon>Fungi incertae sedis</taxon>
        <taxon>Mucoromycota</taxon>
        <taxon>Mortierellomycotina</taxon>
        <taxon>Mortierellomycetes</taxon>
        <taxon>Mortierellales</taxon>
        <taxon>Mortierellaceae</taxon>
        <taxon>Lobosporangium</taxon>
    </lineage>
</organism>
<comment type="caution">
    <text evidence="4">The sequence shown here is derived from an EMBL/GenBank/DDBJ whole genome shotgun (WGS) entry which is preliminary data.</text>
</comment>
<reference evidence="4 5" key="1">
    <citation type="submission" date="2016-07" db="EMBL/GenBank/DDBJ databases">
        <title>Pervasive Adenine N6-methylation of Active Genes in Fungi.</title>
        <authorList>
            <consortium name="DOE Joint Genome Institute"/>
            <person name="Mondo S.J."/>
            <person name="Dannebaum R.O."/>
            <person name="Kuo R.C."/>
            <person name="Labutti K."/>
            <person name="Haridas S."/>
            <person name="Kuo A."/>
            <person name="Salamov A."/>
            <person name="Ahrendt S.R."/>
            <person name="Lipzen A."/>
            <person name="Sullivan W."/>
            <person name="Andreopoulos W.B."/>
            <person name="Clum A."/>
            <person name="Lindquist E."/>
            <person name="Daum C."/>
            <person name="Ramamoorthy G.K."/>
            <person name="Gryganskyi A."/>
            <person name="Culley D."/>
            <person name="Magnuson J.K."/>
            <person name="James T.Y."/>
            <person name="O'Malley M.A."/>
            <person name="Stajich J.E."/>
            <person name="Spatafora J.W."/>
            <person name="Visel A."/>
            <person name="Grigoriev I.V."/>
        </authorList>
    </citation>
    <scope>NUCLEOTIDE SEQUENCE [LARGE SCALE GENOMIC DNA]</scope>
    <source>
        <strain evidence="4 5">NRRL 3116</strain>
    </source>
</reference>
<keyword evidence="5" id="KW-1185">Reference proteome</keyword>
<dbReference type="GO" id="GO:0003676">
    <property type="term" value="F:nucleic acid binding"/>
    <property type="evidence" value="ECO:0007669"/>
    <property type="project" value="InterPro"/>
</dbReference>
<dbReference type="Pfam" id="PF00098">
    <property type="entry name" value="zf-CCHC"/>
    <property type="match status" value="1"/>
</dbReference>
<dbReference type="EMBL" id="MCFF01000037">
    <property type="protein sequence ID" value="ORZ08578.1"/>
    <property type="molecule type" value="Genomic_DNA"/>
</dbReference>
<gene>
    <name evidence="4" type="ORF">BCR41DRAFT_359445</name>
</gene>
<evidence type="ECO:0000259" key="3">
    <source>
        <dbReference type="PROSITE" id="PS50158"/>
    </source>
</evidence>
<proteinExistence type="predicted"/>
<dbReference type="InterPro" id="IPR036875">
    <property type="entry name" value="Znf_CCHC_sf"/>
</dbReference>
<dbReference type="GeneID" id="33567061"/>
<protein>
    <recommendedName>
        <fullName evidence="3">CCHC-type domain-containing protein</fullName>
    </recommendedName>
</protein>
<sequence length="110" mass="12140">MFWRCSKQVGCGFFKWDDELDVNQVSEPWNGSGSGSGNRPLQSKTSSSRSDSVCYKCNQKGHFANACTSGRQEGTRQVKGSKQTSRVTSKRTTTSKVITAAKLSKKKRPL</sequence>
<dbReference type="PROSITE" id="PS50158">
    <property type="entry name" value="ZF_CCHC"/>
    <property type="match status" value="1"/>
</dbReference>
<dbReference type="Gene3D" id="4.10.60.10">
    <property type="entry name" value="Zinc finger, CCHC-type"/>
    <property type="match status" value="1"/>
</dbReference>
<keyword evidence="1" id="KW-0863">Zinc-finger</keyword>
<feature type="region of interest" description="Disordered" evidence="2">
    <location>
        <begin position="68"/>
        <end position="110"/>
    </location>
</feature>
<evidence type="ECO:0000256" key="2">
    <source>
        <dbReference type="SAM" id="MobiDB-lite"/>
    </source>
</evidence>
<dbReference type="InParanoid" id="A0A1Y2GEM0"/>
<dbReference type="AlphaFoldDB" id="A0A1Y2GEM0"/>
<feature type="domain" description="CCHC-type" evidence="3">
    <location>
        <begin position="54"/>
        <end position="69"/>
    </location>
</feature>
<dbReference type="InterPro" id="IPR001878">
    <property type="entry name" value="Znf_CCHC"/>
</dbReference>
<accession>A0A1Y2GEM0</accession>
<dbReference type="SUPFAM" id="SSF57756">
    <property type="entry name" value="Retrovirus zinc finger-like domains"/>
    <property type="match status" value="1"/>
</dbReference>
<dbReference type="OrthoDB" id="5970at2759"/>